<dbReference type="SUPFAM" id="SSF56112">
    <property type="entry name" value="Protein kinase-like (PK-like)"/>
    <property type="match status" value="1"/>
</dbReference>
<dbReference type="PROSITE" id="PS00107">
    <property type="entry name" value="PROTEIN_KINASE_ATP"/>
    <property type="match status" value="1"/>
</dbReference>
<evidence type="ECO:0000259" key="7">
    <source>
        <dbReference type="PROSITE" id="PS50011"/>
    </source>
</evidence>
<dbReference type="PANTHER" id="PTHR43289:SF34">
    <property type="entry name" value="SERINE_THREONINE-PROTEIN KINASE YBDM-RELATED"/>
    <property type="match status" value="1"/>
</dbReference>
<feature type="region of interest" description="Disordered" evidence="6">
    <location>
        <begin position="359"/>
        <end position="379"/>
    </location>
</feature>
<evidence type="ECO:0000256" key="6">
    <source>
        <dbReference type="SAM" id="MobiDB-lite"/>
    </source>
</evidence>
<dbReference type="CDD" id="cd14014">
    <property type="entry name" value="STKc_PknB_like"/>
    <property type="match status" value="1"/>
</dbReference>
<accession>A0A919QXC1</accession>
<dbReference type="GO" id="GO:0004674">
    <property type="term" value="F:protein serine/threonine kinase activity"/>
    <property type="evidence" value="ECO:0007669"/>
    <property type="project" value="TreeGrafter"/>
</dbReference>
<evidence type="ECO:0000256" key="2">
    <source>
        <dbReference type="ARBA" id="ARBA00022741"/>
    </source>
</evidence>
<dbReference type="PROSITE" id="PS00108">
    <property type="entry name" value="PROTEIN_KINASE_ST"/>
    <property type="match status" value="1"/>
</dbReference>
<dbReference type="AlphaFoldDB" id="A0A919QXC1"/>
<sequence length="545" mass="57883">MTSQAAPTVIPISDQDPRELGQYRVVGRLGAGGMGSVYLAEGPTGLVAIKVIKPHLAHDPEFLRRFQREVAAARKVSRWCTAPVLDAQLDSAPLWLVTEYVPGLDLGRYVETHGPLTGAAGESLAVGIAVALAAIHQAGIVHRDLKPANVLLSPLGPRVIDFGISRALDTEQTTRTGQMMGTPGYMAPELFSGQVSPAADIFAWGCVVGAATSTTTPGRSPYTADNMMSAFHRVMQEEPDLAGVEPRLRELVRAALSRDPASRPTAEQLVAELSGQDAKVAEVARTLRLGMVQGETVALPPAPAAAAPPRRRLRDLAIGLGAGLAAAGLVAAAIAGVRALPPSPPESTETLYEDDFGDAGSGWNNSGSPSPTTARGYTGDGRYTMAEDSSNDVQWATAPANAILPDQALVSVKMDLGQSKEGWHGVFCEYSKTGDRKDDFAYLLEVSPAGFAKIVRVAGSEWSDLTPDVRLAGFNKKDIRLRAECARGTGEVRLALWLGDTRVAEVVDHDAKAAAGRPKFGFYMEARDDSGSRVYYDDFTISRLP</sequence>
<dbReference type="Gene3D" id="1.10.510.10">
    <property type="entry name" value="Transferase(Phosphotransferase) domain 1"/>
    <property type="match status" value="1"/>
</dbReference>
<dbReference type="EMBL" id="BOOU01000010">
    <property type="protein sequence ID" value="GII75692.1"/>
    <property type="molecule type" value="Genomic_DNA"/>
</dbReference>
<protein>
    <recommendedName>
        <fullName evidence="7">Protein kinase domain-containing protein</fullName>
    </recommendedName>
</protein>
<keyword evidence="3" id="KW-0418">Kinase</keyword>
<evidence type="ECO:0000313" key="8">
    <source>
        <dbReference type="EMBL" id="GII75692.1"/>
    </source>
</evidence>
<evidence type="ECO:0000256" key="3">
    <source>
        <dbReference type="ARBA" id="ARBA00022777"/>
    </source>
</evidence>
<proteinExistence type="predicted"/>
<evidence type="ECO:0000256" key="5">
    <source>
        <dbReference type="PROSITE-ProRule" id="PRU10141"/>
    </source>
</evidence>
<evidence type="ECO:0000256" key="1">
    <source>
        <dbReference type="ARBA" id="ARBA00022679"/>
    </source>
</evidence>
<dbReference type="InterPro" id="IPR011009">
    <property type="entry name" value="Kinase-like_dom_sf"/>
</dbReference>
<dbReference type="RefSeq" id="WP_203982347.1">
    <property type="nucleotide sequence ID" value="NZ_BOOU01000010.1"/>
</dbReference>
<gene>
    <name evidence="8" type="ORF">Sru01_06740</name>
</gene>
<dbReference type="PANTHER" id="PTHR43289">
    <property type="entry name" value="MITOGEN-ACTIVATED PROTEIN KINASE KINASE KINASE 20-RELATED"/>
    <property type="match status" value="1"/>
</dbReference>
<dbReference type="InterPro" id="IPR017441">
    <property type="entry name" value="Protein_kinase_ATP_BS"/>
</dbReference>
<dbReference type="PROSITE" id="PS50011">
    <property type="entry name" value="PROTEIN_KINASE_DOM"/>
    <property type="match status" value="1"/>
</dbReference>
<dbReference type="Gene3D" id="3.30.200.20">
    <property type="entry name" value="Phosphorylase Kinase, domain 1"/>
    <property type="match status" value="1"/>
</dbReference>
<reference evidence="8" key="1">
    <citation type="submission" date="2021-01" db="EMBL/GenBank/DDBJ databases">
        <title>Whole genome shotgun sequence of Sphaerisporangium rufum NBRC 109079.</title>
        <authorList>
            <person name="Komaki H."/>
            <person name="Tamura T."/>
        </authorList>
    </citation>
    <scope>NUCLEOTIDE SEQUENCE</scope>
    <source>
        <strain evidence="8">NBRC 109079</strain>
    </source>
</reference>
<organism evidence="8 9">
    <name type="scientific">Sphaerisporangium rufum</name>
    <dbReference type="NCBI Taxonomy" id="1381558"/>
    <lineage>
        <taxon>Bacteria</taxon>
        <taxon>Bacillati</taxon>
        <taxon>Actinomycetota</taxon>
        <taxon>Actinomycetes</taxon>
        <taxon>Streptosporangiales</taxon>
        <taxon>Streptosporangiaceae</taxon>
        <taxon>Sphaerisporangium</taxon>
    </lineage>
</organism>
<evidence type="ECO:0000256" key="4">
    <source>
        <dbReference type="ARBA" id="ARBA00022840"/>
    </source>
</evidence>
<dbReference type="SMART" id="SM00220">
    <property type="entry name" value="S_TKc"/>
    <property type="match status" value="1"/>
</dbReference>
<dbReference type="Pfam" id="PF00069">
    <property type="entry name" value="Pkinase"/>
    <property type="match status" value="1"/>
</dbReference>
<comment type="caution">
    <text evidence="8">The sequence shown here is derived from an EMBL/GenBank/DDBJ whole genome shotgun (WGS) entry which is preliminary data.</text>
</comment>
<dbReference type="GO" id="GO:0005524">
    <property type="term" value="F:ATP binding"/>
    <property type="evidence" value="ECO:0007669"/>
    <property type="project" value="UniProtKB-UniRule"/>
</dbReference>
<name>A0A919QXC1_9ACTN</name>
<evidence type="ECO:0000313" key="9">
    <source>
        <dbReference type="Proteomes" id="UP000655287"/>
    </source>
</evidence>
<feature type="compositionally biased region" description="Low complexity" evidence="6">
    <location>
        <begin position="361"/>
        <end position="371"/>
    </location>
</feature>
<dbReference type="InterPro" id="IPR000719">
    <property type="entry name" value="Prot_kinase_dom"/>
</dbReference>
<keyword evidence="4 5" id="KW-0067">ATP-binding</keyword>
<dbReference type="Proteomes" id="UP000655287">
    <property type="component" value="Unassembled WGS sequence"/>
</dbReference>
<dbReference type="InterPro" id="IPR008271">
    <property type="entry name" value="Ser/Thr_kinase_AS"/>
</dbReference>
<keyword evidence="9" id="KW-1185">Reference proteome</keyword>
<feature type="binding site" evidence="5">
    <location>
        <position position="50"/>
    </location>
    <ligand>
        <name>ATP</name>
        <dbReference type="ChEBI" id="CHEBI:30616"/>
    </ligand>
</feature>
<feature type="domain" description="Protein kinase" evidence="7">
    <location>
        <begin position="23"/>
        <end position="280"/>
    </location>
</feature>
<keyword evidence="2 5" id="KW-0547">Nucleotide-binding</keyword>
<keyword evidence="1" id="KW-0808">Transferase</keyword>